<gene>
    <name evidence="2" type="ORF">METZ01_LOCUS156234</name>
</gene>
<feature type="transmembrane region" description="Helical" evidence="1">
    <location>
        <begin position="7"/>
        <end position="25"/>
    </location>
</feature>
<protein>
    <submittedName>
        <fullName evidence="2">Uncharacterized protein</fullName>
    </submittedName>
</protein>
<keyword evidence="1" id="KW-1133">Transmembrane helix</keyword>
<proteinExistence type="predicted"/>
<organism evidence="2">
    <name type="scientific">marine metagenome</name>
    <dbReference type="NCBI Taxonomy" id="408172"/>
    <lineage>
        <taxon>unclassified sequences</taxon>
        <taxon>metagenomes</taxon>
        <taxon>ecological metagenomes</taxon>
    </lineage>
</organism>
<name>A0A382APB0_9ZZZZ</name>
<dbReference type="AlphaFoldDB" id="A0A382APB0"/>
<sequence length="32" mass="3539">MNFADDARLEAVVISLIYTLAAAFAPKHKAYK</sequence>
<reference evidence="2" key="1">
    <citation type="submission" date="2018-05" db="EMBL/GenBank/DDBJ databases">
        <authorList>
            <person name="Lanie J.A."/>
            <person name="Ng W.-L."/>
            <person name="Kazmierczak K.M."/>
            <person name="Andrzejewski T.M."/>
            <person name="Davidsen T.M."/>
            <person name="Wayne K.J."/>
            <person name="Tettelin H."/>
            <person name="Glass J.I."/>
            <person name="Rusch D."/>
            <person name="Podicherti R."/>
            <person name="Tsui H.-C.T."/>
            <person name="Winkler M.E."/>
        </authorList>
    </citation>
    <scope>NUCLEOTIDE SEQUENCE</scope>
</reference>
<evidence type="ECO:0000313" key="2">
    <source>
        <dbReference type="EMBL" id="SVB03380.1"/>
    </source>
</evidence>
<dbReference type="EMBL" id="UINC01026257">
    <property type="protein sequence ID" value="SVB03380.1"/>
    <property type="molecule type" value="Genomic_DNA"/>
</dbReference>
<evidence type="ECO:0000256" key="1">
    <source>
        <dbReference type="SAM" id="Phobius"/>
    </source>
</evidence>
<keyword evidence="1" id="KW-0472">Membrane</keyword>
<keyword evidence="1" id="KW-0812">Transmembrane</keyword>
<accession>A0A382APB0</accession>